<dbReference type="InterPro" id="IPR023262">
    <property type="entry name" value="AROS"/>
</dbReference>
<reference evidence="7 8" key="1">
    <citation type="submission" date="2015-08" db="EMBL/GenBank/DDBJ databases">
        <title>The genome of the Asian arowana (Scleropages formosus).</title>
        <authorList>
            <person name="Tan M.H."/>
            <person name="Gan H.M."/>
            <person name="Croft L.J."/>
            <person name="Austin C.M."/>
        </authorList>
    </citation>
    <scope>NUCLEOTIDE SEQUENCE [LARGE SCALE GENOMIC DNA]</scope>
    <source>
        <strain evidence="7">Aro1</strain>
    </source>
</reference>
<dbReference type="GO" id="GO:0005730">
    <property type="term" value="C:nucleolus"/>
    <property type="evidence" value="ECO:0007669"/>
    <property type="project" value="UniProtKB-SubCell"/>
</dbReference>
<evidence type="ECO:0000256" key="1">
    <source>
        <dbReference type="ARBA" id="ARBA00004604"/>
    </source>
</evidence>
<protein>
    <recommendedName>
        <fullName evidence="3">Active regulator of SIRT1</fullName>
    </recommendedName>
    <alternativeName>
        <fullName evidence="5">40S ribosomal protein S19-binding protein 1</fullName>
    </alternativeName>
</protein>
<comment type="subcellular location">
    <subcellularLocation>
        <location evidence="1">Nucleus</location>
        <location evidence="1">Nucleolus</location>
    </subcellularLocation>
</comment>
<organism evidence="7 8">
    <name type="scientific">Scleropages formosus</name>
    <name type="common">Asian bonytongue</name>
    <name type="synonym">Osteoglossum formosum</name>
    <dbReference type="NCBI Taxonomy" id="113540"/>
    <lineage>
        <taxon>Eukaryota</taxon>
        <taxon>Metazoa</taxon>
        <taxon>Chordata</taxon>
        <taxon>Craniata</taxon>
        <taxon>Vertebrata</taxon>
        <taxon>Euteleostomi</taxon>
        <taxon>Actinopterygii</taxon>
        <taxon>Neopterygii</taxon>
        <taxon>Teleostei</taxon>
        <taxon>Osteoglossocephala</taxon>
        <taxon>Osteoglossomorpha</taxon>
        <taxon>Osteoglossiformes</taxon>
        <taxon>Osteoglossidae</taxon>
        <taxon>Scleropages</taxon>
    </lineage>
</organism>
<feature type="compositionally biased region" description="Polar residues" evidence="6">
    <location>
        <begin position="1"/>
        <end position="12"/>
    </location>
</feature>
<dbReference type="EMBL" id="JARO02018404">
    <property type="protein sequence ID" value="KPP56918.1"/>
    <property type="molecule type" value="Genomic_DNA"/>
</dbReference>
<sequence length="234" mass="26328">MDQISSNKQGVTKQIRRLRGQRGLARPQASVKDKRIKSAVEEFRKRQKKSCLKQNLQYFLGTKCKADQKDTSKIQFQNCGRQSRNKPDHHVKKPMEPKSLFTEEEFEQFQKDLSDSSKHSMAPICPAMAYLRAKNIISLRVTCTRQAAKASDCWVRSISSSSSTNHGSAYTLAAAQRRAAARSSWALSTLAAAVGDRTTGMDVEAGRESVQDIMRFLNCSDTQFSWPDAALTMW</sequence>
<evidence type="ECO:0000256" key="4">
    <source>
        <dbReference type="ARBA" id="ARBA00023242"/>
    </source>
</evidence>
<evidence type="ECO:0000256" key="5">
    <source>
        <dbReference type="ARBA" id="ARBA00032748"/>
    </source>
</evidence>
<dbReference type="AlphaFoldDB" id="A0A0P7W7L6"/>
<dbReference type="STRING" id="113540.ENSSFOP00015050089"/>
<dbReference type="GO" id="GO:0019899">
    <property type="term" value="F:enzyme binding"/>
    <property type="evidence" value="ECO:0007669"/>
    <property type="project" value="TreeGrafter"/>
</dbReference>
<dbReference type="PRINTS" id="PR02029">
    <property type="entry name" value="ACTREGSIRT1"/>
</dbReference>
<proteinExistence type="inferred from homology"/>
<evidence type="ECO:0000256" key="3">
    <source>
        <dbReference type="ARBA" id="ARBA00016855"/>
    </source>
</evidence>
<gene>
    <name evidence="7" type="ORF">Z043_125417</name>
</gene>
<evidence type="ECO:0000313" key="7">
    <source>
        <dbReference type="EMBL" id="KPP56918.1"/>
    </source>
</evidence>
<dbReference type="PANTHER" id="PTHR31454">
    <property type="entry name" value="ACTIVE REGULATOR OF SIRT1"/>
    <property type="match status" value="1"/>
</dbReference>
<evidence type="ECO:0000256" key="6">
    <source>
        <dbReference type="SAM" id="MobiDB-lite"/>
    </source>
</evidence>
<accession>A0A0P7W7L6</accession>
<keyword evidence="4" id="KW-0539">Nucleus</keyword>
<evidence type="ECO:0000256" key="2">
    <source>
        <dbReference type="ARBA" id="ARBA00007318"/>
    </source>
</evidence>
<dbReference type="Pfam" id="PF15684">
    <property type="entry name" value="AROS"/>
    <property type="match status" value="1"/>
</dbReference>
<evidence type="ECO:0000313" key="8">
    <source>
        <dbReference type="Proteomes" id="UP000034805"/>
    </source>
</evidence>
<comment type="similarity">
    <text evidence="2">Belongs to the AROS family.</text>
</comment>
<feature type="region of interest" description="Disordered" evidence="6">
    <location>
        <begin position="1"/>
        <end position="33"/>
    </location>
</feature>
<comment type="caution">
    <text evidence="7">The sequence shown here is derived from an EMBL/GenBank/DDBJ whole genome shotgun (WGS) entry which is preliminary data.</text>
</comment>
<dbReference type="Proteomes" id="UP000034805">
    <property type="component" value="Unassembled WGS sequence"/>
</dbReference>
<feature type="non-terminal residue" evidence="7">
    <location>
        <position position="234"/>
    </location>
</feature>
<name>A0A0P7W7L6_SCLFO</name>
<dbReference type="PANTHER" id="PTHR31454:SF2">
    <property type="entry name" value="ACTIVE REGULATOR OF SIRT1"/>
    <property type="match status" value="1"/>
</dbReference>